<protein>
    <submittedName>
        <fullName evidence="3">CAP domain-containing protein</fullName>
    </submittedName>
</protein>
<sequence length="378" mass="42377">MKIKHLFLLLTAGVLLASSAAYLNVPTEVQAARYSNSEAKQVIKFQKAYKDLDTINYDQDTLYLTKPNFASPFNPGVLDSIYINSSMDYLNYYRSLAGLPREINRAKDNRDAQIGAAALAAVNAKTSLRAHGLLGYKRPEFISKKNWEIAENATLGNVNFLESDSGSTAGEIVTDLLKDENNIAGSGNTGHRALILSARATRMGIGAAYGKNNGKFYSVENGVFADDILRKPVKNVVTYPSSQVFPYELSTSDTPWSAYFANKRISRTPKVYITDLTAKKKYRATHVRNFGTDYYGDGYSAAISFKPSSSMKLVNTHKYQVKIAGVYTYSFRLFRQESTLKQKSNPPKKNKKVKKSHHKKKSTRKVVKKRKTSHRHHR</sequence>
<reference evidence="3" key="1">
    <citation type="journal article" date="2021" name="PeerJ">
        <title>Extensive microbial diversity within the chicken gut microbiome revealed by metagenomics and culture.</title>
        <authorList>
            <person name="Gilroy R."/>
            <person name="Ravi A."/>
            <person name="Getino M."/>
            <person name="Pursley I."/>
            <person name="Horton D.L."/>
            <person name="Alikhan N.F."/>
            <person name="Baker D."/>
            <person name="Gharbi K."/>
            <person name="Hall N."/>
            <person name="Watson M."/>
            <person name="Adriaenssens E.M."/>
            <person name="Foster-Nyarko E."/>
            <person name="Jarju S."/>
            <person name="Secka A."/>
            <person name="Antonio M."/>
            <person name="Oren A."/>
            <person name="Chaudhuri R.R."/>
            <person name="La Ragione R."/>
            <person name="Hildebrand F."/>
            <person name="Pallen M.J."/>
        </authorList>
    </citation>
    <scope>NUCLEOTIDE SEQUENCE</scope>
    <source>
        <strain evidence="3">F6-686</strain>
    </source>
</reference>
<evidence type="ECO:0000256" key="1">
    <source>
        <dbReference type="SAM" id="MobiDB-lite"/>
    </source>
</evidence>
<gene>
    <name evidence="3" type="ORF">H9806_06505</name>
</gene>
<name>A0A9E2KRB4_9LACO</name>
<feature type="signal peptide" evidence="2">
    <location>
        <begin position="1"/>
        <end position="23"/>
    </location>
</feature>
<reference evidence="3" key="2">
    <citation type="submission" date="2021-04" db="EMBL/GenBank/DDBJ databases">
        <authorList>
            <person name="Gilroy R."/>
        </authorList>
    </citation>
    <scope>NUCLEOTIDE SEQUENCE</scope>
    <source>
        <strain evidence="3">F6-686</strain>
    </source>
</reference>
<dbReference type="Proteomes" id="UP000823844">
    <property type="component" value="Unassembled WGS sequence"/>
</dbReference>
<feature type="chain" id="PRO_5038496215" evidence="2">
    <location>
        <begin position="24"/>
        <end position="378"/>
    </location>
</feature>
<dbReference type="SUPFAM" id="SSF55797">
    <property type="entry name" value="PR-1-like"/>
    <property type="match status" value="1"/>
</dbReference>
<accession>A0A9E2KRB4</accession>
<evidence type="ECO:0000256" key="2">
    <source>
        <dbReference type="SAM" id="SignalP"/>
    </source>
</evidence>
<keyword evidence="2" id="KW-0732">Signal</keyword>
<evidence type="ECO:0000313" key="3">
    <source>
        <dbReference type="EMBL" id="MBU3828760.1"/>
    </source>
</evidence>
<feature type="compositionally biased region" description="Basic residues" evidence="1">
    <location>
        <begin position="346"/>
        <end position="378"/>
    </location>
</feature>
<dbReference type="EMBL" id="JAHLFT010000084">
    <property type="protein sequence ID" value="MBU3828760.1"/>
    <property type="molecule type" value="Genomic_DNA"/>
</dbReference>
<evidence type="ECO:0000313" key="4">
    <source>
        <dbReference type="Proteomes" id="UP000823844"/>
    </source>
</evidence>
<feature type="region of interest" description="Disordered" evidence="1">
    <location>
        <begin position="339"/>
        <end position="378"/>
    </location>
</feature>
<dbReference type="AlphaFoldDB" id="A0A9E2KRB4"/>
<comment type="caution">
    <text evidence="3">The sequence shown here is derived from an EMBL/GenBank/DDBJ whole genome shotgun (WGS) entry which is preliminary data.</text>
</comment>
<proteinExistence type="predicted"/>
<organism evidence="3 4">
    <name type="scientific">Candidatus Lactobacillus pullistercoris</name>
    <dbReference type="NCBI Taxonomy" id="2838636"/>
    <lineage>
        <taxon>Bacteria</taxon>
        <taxon>Bacillati</taxon>
        <taxon>Bacillota</taxon>
        <taxon>Bacilli</taxon>
        <taxon>Lactobacillales</taxon>
        <taxon>Lactobacillaceae</taxon>
        <taxon>Lactobacillus</taxon>
    </lineage>
</organism>
<dbReference type="InterPro" id="IPR035940">
    <property type="entry name" value="CAP_sf"/>
</dbReference>